<proteinExistence type="predicted"/>
<comment type="caution">
    <text evidence="1">The sequence shown here is derived from an EMBL/GenBank/DDBJ whole genome shotgun (WGS) entry which is preliminary data.</text>
</comment>
<sequence length="170" mass="20410">MYDNFIIMENIDALTKKYQLKEFSIQLTRIDHDQILTIKTEVDNSTENNIDDQINPVNQSCNECYRVSLTDLHLEKTEDYLFFESKFYKTGSKQEMMNPVNTNKKIKYFDVCLMEYSKKKKLYDHVKESMLDSFFRCEICNIPIDRDNIIVNFNMDWDVREKCKVCDILF</sequence>
<dbReference type="Proteomes" id="UP000478052">
    <property type="component" value="Unassembled WGS sequence"/>
</dbReference>
<evidence type="ECO:0000313" key="1">
    <source>
        <dbReference type="EMBL" id="KAF0753419.1"/>
    </source>
</evidence>
<reference evidence="1 2" key="1">
    <citation type="submission" date="2019-08" db="EMBL/GenBank/DDBJ databases">
        <title>Whole genome of Aphis craccivora.</title>
        <authorList>
            <person name="Voronova N.V."/>
            <person name="Shulinski R.S."/>
            <person name="Bandarenka Y.V."/>
            <person name="Zhorov D.G."/>
            <person name="Warner D."/>
        </authorList>
    </citation>
    <scope>NUCLEOTIDE SEQUENCE [LARGE SCALE GENOMIC DNA]</scope>
    <source>
        <strain evidence="1">180601</strain>
        <tissue evidence="1">Whole Body</tissue>
    </source>
</reference>
<protein>
    <submittedName>
        <fullName evidence="1">Uncharacterized protein</fullName>
    </submittedName>
</protein>
<dbReference type="AlphaFoldDB" id="A0A6G0YCP3"/>
<organism evidence="1 2">
    <name type="scientific">Aphis craccivora</name>
    <name type="common">Cowpea aphid</name>
    <dbReference type="NCBI Taxonomy" id="307492"/>
    <lineage>
        <taxon>Eukaryota</taxon>
        <taxon>Metazoa</taxon>
        <taxon>Ecdysozoa</taxon>
        <taxon>Arthropoda</taxon>
        <taxon>Hexapoda</taxon>
        <taxon>Insecta</taxon>
        <taxon>Pterygota</taxon>
        <taxon>Neoptera</taxon>
        <taxon>Paraneoptera</taxon>
        <taxon>Hemiptera</taxon>
        <taxon>Sternorrhyncha</taxon>
        <taxon>Aphidomorpha</taxon>
        <taxon>Aphidoidea</taxon>
        <taxon>Aphididae</taxon>
        <taxon>Aphidini</taxon>
        <taxon>Aphis</taxon>
        <taxon>Aphis</taxon>
    </lineage>
</organism>
<dbReference type="OrthoDB" id="10347864at2759"/>
<name>A0A6G0YCP3_APHCR</name>
<dbReference type="EMBL" id="VUJU01004739">
    <property type="protein sequence ID" value="KAF0753419.1"/>
    <property type="molecule type" value="Genomic_DNA"/>
</dbReference>
<evidence type="ECO:0000313" key="2">
    <source>
        <dbReference type="Proteomes" id="UP000478052"/>
    </source>
</evidence>
<accession>A0A6G0YCP3</accession>
<keyword evidence="2" id="KW-1185">Reference proteome</keyword>
<gene>
    <name evidence="1" type="ORF">FWK35_00031560</name>
</gene>